<evidence type="ECO:0000313" key="2">
    <source>
        <dbReference type="Proteomes" id="UP000239352"/>
    </source>
</evidence>
<dbReference type="AlphaFoldDB" id="A0A2T0GY04"/>
<dbReference type="PANTHER" id="PTHR41252">
    <property type="entry name" value="BLR2505 PROTEIN"/>
    <property type="match status" value="1"/>
</dbReference>
<evidence type="ECO:0000313" key="1">
    <source>
        <dbReference type="EMBL" id="PRW63995.1"/>
    </source>
</evidence>
<name>A0A2T0GY04_ACTMO</name>
<dbReference type="EMBL" id="PVSR01000007">
    <property type="protein sequence ID" value="PRW63995.1"/>
    <property type="molecule type" value="Genomic_DNA"/>
</dbReference>
<reference evidence="1 2" key="1">
    <citation type="submission" date="2018-03" db="EMBL/GenBank/DDBJ databases">
        <title>Actinopolyspora mortivallis from Sahara, screening for active biomolecules.</title>
        <authorList>
            <person name="Selama O."/>
            <person name="Wellington E.M.H."/>
            <person name="Hacene H."/>
        </authorList>
    </citation>
    <scope>NUCLEOTIDE SEQUENCE [LARGE SCALE GENOMIC DNA]</scope>
    <source>
        <strain evidence="1 2">M5A</strain>
    </source>
</reference>
<dbReference type="InterPro" id="IPR032710">
    <property type="entry name" value="NTF2-like_dom_sf"/>
</dbReference>
<dbReference type="SUPFAM" id="SSF54427">
    <property type="entry name" value="NTF2-like"/>
    <property type="match status" value="1"/>
</dbReference>
<accession>A0A2T0GY04</accession>
<gene>
    <name evidence="1" type="ORF">CEP50_07320</name>
</gene>
<sequence length="146" mass="16667">MYTTTDLTNGDAALVGKRQRLFEQLESPDTIPRFFDGVAEDVSWTLHGKHPLAGEYRTKRSFLTLVVDRLRPMMRNDLQFRIRRLHVGDTVVVAEMESGSVGVAGDPYDQFYVWICTFDGDVIVEVHAYVDSVVVNEFLRRNEPVS</sequence>
<dbReference type="PANTHER" id="PTHR41252:SF1">
    <property type="entry name" value="BLR2505 PROTEIN"/>
    <property type="match status" value="1"/>
</dbReference>
<organism evidence="1 2">
    <name type="scientific">Actinopolyspora mortivallis</name>
    <dbReference type="NCBI Taxonomy" id="33906"/>
    <lineage>
        <taxon>Bacteria</taxon>
        <taxon>Bacillati</taxon>
        <taxon>Actinomycetota</taxon>
        <taxon>Actinomycetes</taxon>
        <taxon>Actinopolysporales</taxon>
        <taxon>Actinopolysporaceae</taxon>
        <taxon>Actinopolyspora</taxon>
    </lineage>
</organism>
<protein>
    <submittedName>
        <fullName evidence="1">Ketosteroid isomerase</fullName>
    </submittedName>
</protein>
<proteinExistence type="predicted"/>
<dbReference type="RefSeq" id="WP_106113179.1">
    <property type="nucleotide sequence ID" value="NZ_PVSR01000007.1"/>
</dbReference>
<comment type="caution">
    <text evidence="1">The sequence shown here is derived from an EMBL/GenBank/DDBJ whole genome shotgun (WGS) entry which is preliminary data.</text>
</comment>
<dbReference type="Proteomes" id="UP000239352">
    <property type="component" value="Unassembled WGS sequence"/>
</dbReference>
<dbReference type="Gene3D" id="3.10.450.50">
    <property type="match status" value="1"/>
</dbReference>
<keyword evidence="2" id="KW-1185">Reference proteome</keyword>
<dbReference type="InParanoid" id="A0A2T0GY04"/>
<keyword evidence="1" id="KW-0413">Isomerase</keyword>
<dbReference type="GO" id="GO:0016853">
    <property type="term" value="F:isomerase activity"/>
    <property type="evidence" value="ECO:0007669"/>
    <property type="project" value="UniProtKB-KW"/>
</dbReference>